<dbReference type="EnsemblMetazoa" id="ASIC019547-RA">
    <property type="protein sequence ID" value="ASIC019547-PA"/>
    <property type="gene ID" value="ASIC019547"/>
</dbReference>
<protein>
    <submittedName>
        <fullName evidence="2">AGAP006556-PA-like protein</fullName>
    </submittedName>
</protein>
<organism evidence="2">
    <name type="scientific">Anopheles sinensis</name>
    <name type="common">Mosquito</name>
    <dbReference type="NCBI Taxonomy" id="74873"/>
    <lineage>
        <taxon>Eukaryota</taxon>
        <taxon>Metazoa</taxon>
        <taxon>Ecdysozoa</taxon>
        <taxon>Arthropoda</taxon>
        <taxon>Hexapoda</taxon>
        <taxon>Insecta</taxon>
        <taxon>Pterygota</taxon>
        <taxon>Neoptera</taxon>
        <taxon>Endopterygota</taxon>
        <taxon>Diptera</taxon>
        <taxon>Nematocera</taxon>
        <taxon>Culicoidea</taxon>
        <taxon>Culicidae</taxon>
        <taxon>Anophelinae</taxon>
        <taxon>Anopheles</taxon>
    </lineage>
</organism>
<accession>A0A084WMP6</accession>
<sequence>MKSIIAFALLVVCLAQIAHSTYAPCAKKFFYTSDYPVRHEGYPVDVVDHVGYYPYPYAGHQSCKCSKCYPPLYTQQYRDCKSYF</sequence>
<keyword evidence="4" id="KW-1185">Reference proteome</keyword>
<proteinExistence type="predicted"/>
<feature type="signal peptide" evidence="1">
    <location>
        <begin position="1"/>
        <end position="20"/>
    </location>
</feature>
<dbReference type="EMBL" id="KE525352">
    <property type="protein sequence ID" value="KFB51490.1"/>
    <property type="molecule type" value="Genomic_DNA"/>
</dbReference>
<dbReference type="OMA" id="VCLAQIA"/>
<reference evidence="2 4" key="1">
    <citation type="journal article" date="2014" name="BMC Genomics">
        <title>Genome sequence of Anopheles sinensis provides insight into genetics basis of mosquito competence for malaria parasites.</title>
        <authorList>
            <person name="Zhou D."/>
            <person name="Zhang D."/>
            <person name="Ding G."/>
            <person name="Shi L."/>
            <person name="Hou Q."/>
            <person name="Ye Y."/>
            <person name="Xu Y."/>
            <person name="Zhou H."/>
            <person name="Xiong C."/>
            <person name="Li S."/>
            <person name="Yu J."/>
            <person name="Hong S."/>
            <person name="Yu X."/>
            <person name="Zou P."/>
            <person name="Chen C."/>
            <person name="Chang X."/>
            <person name="Wang W."/>
            <person name="Lv Y."/>
            <person name="Sun Y."/>
            <person name="Ma L."/>
            <person name="Shen B."/>
            <person name="Zhu C."/>
        </authorList>
    </citation>
    <scope>NUCLEOTIDE SEQUENCE [LARGE SCALE GENOMIC DNA]</scope>
</reference>
<feature type="chain" id="PRO_5001785226" evidence="1">
    <location>
        <begin position="21"/>
        <end position="84"/>
    </location>
</feature>
<dbReference type="EMBL" id="ATLV01024498">
    <property type="status" value="NOT_ANNOTATED_CDS"/>
    <property type="molecule type" value="Genomic_DNA"/>
</dbReference>
<evidence type="ECO:0000313" key="3">
    <source>
        <dbReference type="EnsemblMetazoa" id="ASIC019547-PA"/>
    </source>
</evidence>
<name>A0A084WMP6_ANOSI</name>
<gene>
    <name evidence="2" type="ORF">ZHAS_00019547</name>
</gene>
<keyword evidence="1" id="KW-0732">Signal</keyword>
<dbReference type="VEuPathDB" id="VectorBase:ASIC019547"/>
<evidence type="ECO:0000313" key="4">
    <source>
        <dbReference type="Proteomes" id="UP000030765"/>
    </source>
</evidence>
<evidence type="ECO:0000256" key="1">
    <source>
        <dbReference type="SAM" id="SignalP"/>
    </source>
</evidence>
<dbReference type="AlphaFoldDB" id="A0A084WMP6"/>
<evidence type="ECO:0000313" key="2">
    <source>
        <dbReference type="EMBL" id="KFB51490.1"/>
    </source>
</evidence>
<dbReference type="VEuPathDB" id="VectorBase:ASIS004802"/>
<dbReference type="Proteomes" id="UP000030765">
    <property type="component" value="Unassembled WGS sequence"/>
</dbReference>
<reference evidence="3" key="2">
    <citation type="submission" date="2020-05" db="UniProtKB">
        <authorList>
            <consortium name="EnsemblMetazoa"/>
        </authorList>
    </citation>
    <scope>IDENTIFICATION</scope>
</reference>